<proteinExistence type="predicted"/>
<dbReference type="NCBIfam" id="NF033668">
    <property type="entry name" value="rSAM_PA0069"/>
    <property type="match status" value="1"/>
</dbReference>
<evidence type="ECO:0000313" key="5">
    <source>
        <dbReference type="EMBL" id="OEJ69714.1"/>
    </source>
</evidence>
<sequence length="362" mass="40133">MRDQVLPKKGRGAVSNAAGRFEPLARHAVDDGWHLGEDDQALPKLRTEVTVERAKSALTRNSSPDIAFDRSLNPYRGCEHGCVYCYARPSHAYMNLSPGLDFESKLFVKKDLAQVLEAELRKPSYKPAPVMLGANTDPYQPLEREHRVTRDLLEVLHRFRHPVMIVTKSHAITRDVDILADMAKDNLVSVGISLCTLDGELARTLEPRAATPARRLDAMRILAEAGVPVTVLAAPLVPTLNDHELEAILAASAKAGASGAKYILLRLPREVKDLFREWLQTHVPHKAKRVMSLLRQSRGGQLYVSDFNARMTGTGVHAQLLGRRFDLACKKNGLIPAKLGACILSTKAFQRPLDMGDQFILF</sequence>
<dbReference type="InterPro" id="IPR006638">
    <property type="entry name" value="Elp3/MiaA/NifB-like_rSAM"/>
</dbReference>
<dbReference type="GO" id="GO:0051536">
    <property type="term" value="F:iron-sulfur cluster binding"/>
    <property type="evidence" value="ECO:0007669"/>
    <property type="project" value="UniProtKB-KW"/>
</dbReference>
<evidence type="ECO:0000256" key="3">
    <source>
        <dbReference type="ARBA" id="ARBA00023014"/>
    </source>
</evidence>
<keyword evidence="2" id="KW-0408">Iron</keyword>
<dbReference type="PANTHER" id="PTHR43432:SF3">
    <property type="entry name" value="SLR0285 PROTEIN"/>
    <property type="match status" value="1"/>
</dbReference>
<dbReference type="InterPro" id="IPR007197">
    <property type="entry name" value="rSAM"/>
</dbReference>
<keyword evidence="1" id="KW-0479">Metal-binding</keyword>
<dbReference type="Gene3D" id="3.80.30.30">
    <property type="match status" value="1"/>
</dbReference>
<comment type="caution">
    <text evidence="5">The sequence shown here is derived from an EMBL/GenBank/DDBJ whole genome shotgun (WGS) entry which is preliminary data.</text>
</comment>
<evidence type="ECO:0000256" key="1">
    <source>
        <dbReference type="ARBA" id="ARBA00022723"/>
    </source>
</evidence>
<dbReference type="Proteomes" id="UP000095347">
    <property type="component" value="Unassembled WGS sequence"/>
</dbReference>
<accession>A0A1E5QCB4</accession>
<dbReference type="SFLD" id="SFLDS00029">
    <property type="entry name" value="Radical_SAM"/>
    <property type="match status" value="1"/>
</dbReference>
<dbReference type="InterPro" id="IPR058240">
    <property type="entry name" value="rSAM_sf"/>
</dbReference>
<keyword evidence="6" id="KW-1185">Reference proteome</keyword>
<dbReference type="AlphaFoldDB" id="A0A1E5QCB4"/>
<dbReference type="CDD" id="cd01335">
    <property type="entry name" value="Radical_SAM"/>
    <property type="match status" value="1"/>
</dbReference>
<evidence type="ECO:0000259" key="4">
    <source>
        <dbReference type="SMART" id="SM00729"/>
    </source>
</evidence>
<feature type="domain" description="Elp3/MiaA/NifB-like radical SAM core" evidence="4">
    <location>
        <begin position="68"/>
        <end position="295"/>
    </location>
</feature>
<reference evidence="6" key="1">
    <citation type="submission" date="2016-07" db="EMBL/GenBank/DDBJ databases">
        <authorList>
            <person name="Florea S."/>
            <person name="Webb J.S."/>
            <person name="Jaromczyk J."/>
            <person name="Schardl C.L."/>
        </authorList>
    </citation>
    <scope>NUCLEOTIDE SEQUENCE [LARGE SCALE GENOMIC DNA]</scope>
    <source>
        <strain evidence="6">MV-1</strain>
    </source>
</reference>
<organism evidence="5 6">
    <name type="scientific">Magnetovibrio blakemorei</name>
    <dbReference type="NCBI Taxonomy" id="28181"/>
    <lineage>
        <taxon>Bacteria</taxon>
        <taxon>Pseudomonadati</taxon>
        <taxon>Pseudomonadota</taxon>
        <taxon>Alphaproteobacteria</taxon>
        <taxon>Rhodospirillales</taxon>
        <taxon>Magnetovibrionaceae</taxon>
        <taxon>Magnetovibrio</taxon>
    </lineage>
</organism>
<dbReference type="InterPro" id="IPR040086">
    <property type="entry name" value="MJ0683-like"/>
</dbReference>
<dbReference type="PANTHER" id="PTHR43432">
    <property type="entry name" value="SLR0285 PROTEIN"/>
    <property type="match status" value="1"/>
</dbReference>
<keyword evidence="3" id="KW-0411">Iron-sulfur</keyword>
<evidence type="ECO:0000313" key="6">
    <source>
        <dbReference type="Proteomes" id="UP000095347"/>
    </source>
</evidence>
<gene>
    <name evidence="5" type="ORF">BEN30_02135</name>
</gene>
<dbReference type="Pfam" id="PF04055">
    <property type="entry name" value="Radical_SAM"/>
    <property type="match status" value="1"/>
</dbReference>
<dbReference type="GO" id="GO:0003824">
    <property type="term" value="F:catalytic activity"/>
    <property type="evidence" value="ECO:0007669"/>
    <property type="project" value="InterPro"/>
</dbReference>
<protein>
    <recommendedName>
        <fullName evidence="4">Elp3/MiaA/NifB-like radical SAM core domain-containing protein</fullName>
    </recommendedName>
</protein>
<dbReference type="GO" id="GO:0046872">
    <property type="term" value="F:metal ion binding"/>
    <property type="evidence" value="ECO:0007669"/>
    <property type="project" value="UniProtKB-KW"/>
</dbReference>
<dbReference type="SMART" id="SM00729">
    <property type="entry name" value="Elp3"/>
    <property type="match status" value="1"/>
</dbReference>
<evidence type="ECO:0000256" key="2">
    <source>
        <dbReference type="ARBA" id="ARBA00023004"/>
    </source>
</evidence>
<dbReference type="SUPFAM" id="SSF102114">
    <property type="entry name" value="Radical SAM enzymes"/>
    <property type="match status" value="1"/>
</dbReference>
<dbReference type="STRING" id="28181.BEN30_02135"/>
<dbReference type="SFLD" id="SFLDG01084">
    <property type="entry name" value="Uncharacterised_Radical_SAM_Su"/>
    <property type="match status" value="1"/>
</dbReference>
<dbReference type="EMBL" id="MCGG01000002">
    <property type="protein sequence ID" value="OEJ69714.1"/>
    <property type="molecule type" value="Genomic_DNA"/>
</dbReference>
<name>A0A1E5QCB4_9PROT</name>